<evidence type="ECO:0000313" key="3">
    <source>
        <dbReference type="EMBL" id="KAJ6642760.1"/>
    </source>
</evidence>
<proteinExistence type="predicted"/>
<evidence type="ECO:0000259" key="2">
    <source>
        <dbReference type="PROSITE" id="PS50174"/>
    </source>
</evidence>
<dbReference type="Pfam" id="PF01585">
    <property type="entry name" value="G-patch"/>
    <property type="match status" value="1"/>
</dbReference>
<feature type="region of interest" description="Disordered" evidence="1">
    <location>
        <begin position="330"/>
        <end position="400"/>
    </location>
</feature>
<dbReference type="PANTHER" id="PTHR23149">
    <property type="entry name" value="G PATCH DOMAIN CONTAINING PROTEIN"/>
    <property type="match status" value="1"/>
</dbReference>
<dbReference type="InterPro" id="IPR050656">
    <property type="entry name" value="PINX1"/>
</dbReference>
<feature type="compositionally biased region" description="Basic and acidic residues" evidence="1">
    <location>
        <begin position="330"/>
        <end position="352"/>
    </location>
</feature>
<evidence type="ECO:0000313" key="4">
    <source>
        <dbReference type="Proteomes" id="UP001151699"/>
    </source>
</evidence>
<organism evidence="3 4">
    <name type="scientific">Pseudolycoriella hygida</name>
    <dbReference type="NCBI Taxonomy" id="35572"/>
    <lineage>
        <taxon>Eukaryota</taxon>
        <taxon>Metazoa</taxon>
        <taxon>Ecdysozoa</taxon>
        <taxon>Arthropoda</taxon>
        <taxon>Hexapoda</taxon>
        <taxon>Insecta</taxon>
        <taxon>Pterygota</taxon>
        <taxon>Neoptera</taxon>
        <taxon>Endopterygota</taxon>
        <taxon>Diptera</taxon>
        <taxon>Nematocera</taxon>
        <taxon>Sciaroidea</taxon>
        <taxon>Sciaridae</taxon>
        <taxon>Pseudolycoriella</taxon>
    </lineage>
</organism>
<keyword evidence="4" id="KW-1185">Reference proteome</keyword>
<dbReference type="PANTHER" id="PTHR23149:SF27">
    <property type="entry name" value="PIN2_TERF1-INTERACTING TELOMERASE INHIBITOR 1"/>
    <property type="match status" value="1"/>
</dbReference>
<reference evidence="3" key="1">
    <citation type="submission" date="2022-07" db="EMBL/GenBank/DDBJ databases">
        <authorList>
            <person name="Trinca V."/>
            <person name="Uliana J.V.C."/>
            <person name="Torres T.T."/>
            <person name="Ward R.J."/>
            <person name="Monesi N."/>
        </authorList>
    </citation>
    <scope>NUCLEOTIDE SEQUENCE</scope>
    <source>
        <strain evidence="3">HSMRA1968</strain>
        <tissue evidence="3">Whole embryos</tissue>
    </source>
</reference>
<dbReference type="GO" id="GO:0005730">
    <property type="term" value="C:nucleolus"/>
    <property type="evidence" value="ECO:0007669"/>
    <property type="project" value="TreeGrafter"/>
</dbReference>
<feature type="compositionally biased region" description="Basic and acidic residues" evidence="1">
    <location>
        <begin position="276"/>
        <end position="289"/>
    </location>
</feature>
<dbReference type="OrthoDB" id="29523at2759"/>
<gene>
    <name evidence="3" type="primary">Pinx1</name>
    <name evidence="3" type="ORF">Bhyg_07714</name>
</gene>
<dbReference type="GO" id="GO:0003676">
    <property type="term" value="F:nucleic acid binding"/>
    <property type="evidence" value="ECO:0007669"/>
    <property type="project" value="InterPro"/>
</dbReference>
<dbReference type="Proteomes" id="UP001151699">
    <property type="component" value="Chromosome B"/>
</dbReference>
<accession>A0A9Q0S437</accession>
<dbReference type="InterPro" id="IPR000467">
    <property type="entry name" value="G_patch_dom"/>
</dbReference>
<dbReference type="EMBL" id="WJQU01000002">
    <property type="protein sequence ID" value="KAJ6642760.1"/>
    <property type="molecule type" value="Genomic_DNA"/>
</dbReference>
<dbReference type="PROSITE" id="PS50174">
    <property type="entry name" value="G_PATCH"/>
    <property type="match status" value="1"/>
</dbReference>
<dbReference type="AlphaFoldDB" id="A0A9Q0S437"/>
<evidence type="ECO:0000256" key="1">
    <source>
        <dbReference type="SAM" id="MobiDB-lite"/>
    </source>
</evidence>
<dbReference type="SMART" id="SM00443">
    <property type="entry name" value="G_patch"/>
    <property type="match status" value="1"/>
</dbReference>
<comment type="caution">
    <text evidence="3">The sequence shown here is derived from an EMBL/GenBank/DDBJ whole genome shotgun (WGS) entry which is preliminary data.</text>
</comment>
<name>A0A9Q0S437_9DIPT</name>
<feature type="compositionally biased region" description="Polar residues" evidence="1">
    <location>
        <begin position="264"/>
        <end position="274"/>
    </location>
</feature>
<sequence>MTFFSNPKHKDYVLNPRGRALYDDSNRFGTKMLEKMGWSKGKGLGAKLDGQLEFIKVSHKNDQQGMGFKDVDDQWTTHENNFNSLLKSFQSAEDSNEQGEDLLAEQLKSNDRISKKERAAEKVELFSGVSLEEQSKNSRARVHYKKFTRGKDLSRYSEKDLANIFGKKSLEINAEALTDKCNNDSKIEKALEKTPDFGITTVETGTTINDYFKNKMKQITNGLKKSANENVSEDPKEKKSRKKSKNQSSDIGDNNKTLHKNTSEDPSTPTSTFDCNAKKQDGDLKNESSKKKKRKMKLISEICIEETENTFSASKKLKKNKEEKRYNLTEAESLDKINQPERENEKSTKEESSEIICESQTGHQAKKSKKNKEALTTQVESNEKGKESNKEKQISHDVVKIVNDEPAQKKILSKQSEKSQNSTNLFDSAAGITKQSSSNETDLETDNVYRIRRYRTEIFRYVDLGAFPGSTLYDIPGYGYTSEMTLEIIDKPGDAKLINNMWDEAQDKYGMKKKKKRFLEHIDGLKKKSIFKI</sequence>
<protein>
    <submittedName>
        <fullName evidence="3">PIN2/TERF1-interacting telomerase inhibitor 1</fullName>
    </submittedName>
</protein>
<feature type="compositionally biased region" description="Basic and acidic residues" evidence="1">
    <location>
        <begin position="381"/>
        <end position="400"/>
    </location>
</feature>
<dbReference type="GO" id="GO:0010521">
    <property type="term" value="F:telomerase inhibitor activity"/>
    <property type="evidence" value="ECO:0007669"/>
    <property type="project" value="TreeGrafter"/>
</dbReference>
<feature type="region of interest" description="Disordered" evidence="1">
    <location>
        <begin position="223"/>
        <end position="296"/>
    </location>
</feature>
<feature type="domain" description="G-patch" evidence="2">
    <location>
        <begin position="25"/>
        <end position="71"/>
    </location>
</feature>